<dbReference type="NCBIfam" id="TIGR00543">
    <property type="entry name" value="isochor_syn"/>
    <property type="match status" value="1"/>
</dbReference>
<protein>
    <recommendedName>
        <fullName evidence="3">isochorismate synthase</fullName>
        <ecNumber evidence="3">5.4.4.2</ecNumber>
    </recommendedName>
    <alternativeName>
        <fullName evidence="5">Isochorismate mutase</fullName>
    </alternativeName>
</protein>
<gene>
    <name evidence="7" type="ORF">EDF64_102252</name>
</gene>
<evidence type="ECO:0000256" key="1">
    <source>
        <dbReference type="ARBA" id="ARBA00000799"/>
    </source>
</evidence>
<keyword evidence="4" id="KW-0413">Isomerase</keyword>
<dbReference type="Proteomes" id="UP000295764">
    <property type="component" value="Unassembled WGS sequence"/>
</dbReference>
<dbReference type="SUPFAM" id="SSF56322">
    <property type="entry name" value="ADC synthase"/>
    <property type="match status" value="1"/>
</dbReference>
<dbReference type="EC" id="5.4.4.2" evidence="3"/>
<dbReference type="AlphaFoldDB" id="A0A4R6DLQ1"/>
<dbReference type="RefSeq" id="WP_133518780.1">
    <property type="nucleotide sequence ID" value="NZ_SNVW01000002.1"/>
</dbReference>
<evidence type="ECO:0000259" key="6">
    <source>
        <dbReference type="Pfam" id="PF00425"/>
    </source>
</evidence>
<dbReference type="InterPro" id="IPR015890">
    <property type="entry name" value="Chorismate_C"/>
</dbReference>
<evidence type="ECO:0000313" key="7">
    <source>
        <dbReference type="EMBL" id="TDN45835.1"/>
    </source>
</evidence>
<evidence type="ECO:0000256" key="2">
    <source>
        <dbReference type="ARBA" id="ARBA00005297"/>
    </source>
</evidence>
<name>A0A4R6DLQ1_9MICO</name>
<dbReference type="InterPro" id="IPR005801">
    <property type="entry name" value="ADC_synthase"/>
</dbReference>
<dbReference type="Pfam" id="PF00425">
    <property type="entry name" value="Chorismate_bind"/>
    <property type="match status" value="1"/>
</dbReference>
<evidence type="ECO:0000256" key="5">
    <source>
        <dbReference type="ARBA" id="ARBA00041564"/>
    </source>
</evidence>
<comment type="similarity">
    <text evidence="2">Belongs to the isochorismate synthase family.</text>
</comment>
<dbReference type="EMBL" id="SNVW01000002">
    <property type="protein sequence ID" value="TDN45835.1"/>
    <property type="molecule type" value="Genomic_DNA"/>
</dbReference>
<dbReference type="PANTHER" id="PTHR42839:SF2">
    <property type="entry name" value="ISOCHORISMATE SYNTHASE ENTC"/>
    <property type="match status" value="1"/>
</dbReference>
<dbReference type="STRING" id="2035.RU06_16890"/>
<comment type="catalytic activity">
    <reaction evidence="1">
        <text>chorismate = isochorismate</text>
        <dbReference type="Rhea" id="RHEA:18985"/>
        <dbReference type="ChEBI" id="CHEBI:29748"/>
        <dbReference type="ChEBI" id="CHEBI:29780"/>
        <dbReference type="EC" id="5.4.4.2"/>
    </reaction>
</comment>
<evidence type="ECO:0000256" key="4">
    <source>
        <dbReference type="ARBA" id="ARBA00023235"/>
    </source>
</evidence>
<evidence type="ECO:0000313" key="8">
    <source>
        <dbReference type="Proteomes" id="UP000295764"/>
    </source>
</evidence>
<sequence length="419" mass="43683">MTRTTTAAPPLTVSTRILDDPGAVLRHTLRDSPLAFVRNGDGIVGIGEALRFTFSGPERMREASAVWRTLVQDAVVDDPVQLRGTGLVAFGAFTFADDSAETSVLIVPRVVIGRRRGKAWLTAIDTTPDPTPLTFTRTSAPVPRVGEHVSVQLTPGRIDPDAYAARVADAVRRIAAGDAEKVVLARDLVGQLPPGADHRALLLDLAAAYPQCVTFAVDGLVGATPETLARTDGTRLSARVLAGSAARGADAVSDRAAAEALAASAKDVGEHAFAIDSLLAALRPIATDLRADPEPFRLQLPNLWHLATDVQATLPVGTTSLDVADVLHPTAAVAGTPTDVAVRLVAELEGADRGRYAGPVGWLGANGDGEWMLALRSAQISADGAVRAWAGAGIVAGSDPEREVAETALKFRPIADALA</sequence>
<dbReference type="PANTHER" id="PTHR42839">
    <property type="entry name" value="ISOCHORISMATE SYNTHASE ENTC"/>
    <property type="match status" value="1"/>
</dbReference>
<reference evidence="7 8" key="1">
    <citation type="submission" date="2019-03" db="EMBL/GenBank/DDBJ databases">
        <title>Genomic analyses of the natural microbiome of Caenorhabditis elegans.</title>
        <authorList>
            <person name="Samuel B."/>
        </authorList>
    </citation>
    <scope>NUCLEOTIDE SEQUENCE [LARGE SCALE GENOMIC DNA]</scope>
    <source>
        <strain evidence="7 8">JUb65</strain>
    </source>
</reference>
<dbReference type="GO" id="GO:0008909">
    <property type="term" value="F:isochorismate synthase activity"/>
    <property type="evidence" value="ECO:0007669"/>
    <property type="project" value="UniProtKB-EC"/>
</dbReference>
<accession>A0A4R6DLQ1</accession>
<dbReference type="OrthoDB" id="9806579at2"/>
<feature type="domain" description="Chorismate-utilising enzyme C-terminal" evidence="6">
    <location>
        <begin position="161"/>
        <end position="410"/>
    </location>
</feature>
<comment type="caution">
    <text evidence="7">The sequence shown here is derived from an EMBL/GenBank/DDBJ whole genome shotgun (WGS) entry which is preliminary data.</text>
</comment>
<evidence type="ECO:0000256" key="3">
    <source>
        <dbReference type="ARBA" id="ARBA00012824"/>
    </source>
</evidence>
<organism evidence="7 8">
    <name type="scientific">Curtobacterium flaccumfaciens</name>
    <dbReference type="NCBI Taxonomy" id="2035"/>
    <lineage>
        <taxon>Bacteria</taxon>
        <taxon>Bacillati</taxon>
        <taxon>Actinomycetota</taxon>
        <taxon>Actinomycetes</taxon>
        <taxon>Micrococcales</taxon>
        <taxon>Microbacteriaceae</taxon>
        <taxon>Curtobacterium</taxon>
    </lineage>
</organism>
<dbReference type="Gene3D" id="3.60.120.10">
    <property type="entry name" value="Anthranilate synthase"/>
    <property type="match status" value="1"/>
</dbReference>
<dbReference type="InterPro" id="IPR004561">
    <property type="entry name" value="IsoChor_synthase"/>
</dbReference>
<proteinExistence type="inferred from homology"/>